<evidence type="ECO:0000313" key="4">
    <source>
        <dbReference type="Proteomes" id="UP001221898"/>
    </source>
</evidence>
<comment type="caution">
    <text evidence="3">The sequence shown here is derived from an EMBL/GenBank/DDBJ whole genome shotgun (WGS) entry which is preliminary data.</text>
</comment>
<keyword evidence="2" id="KW-0732">Signal</keyword>
<sequence>MRITICIALVRNVCWSVSLWVQQPSRGHSWAARNDKPVAHTNHDKLRFFDKPQGAPAAARAWRQTEESDASSSTHDSLHWDSYSASLPEQLRPTPATPEGRVGT</sequence>
<feature type="chain" id="PRO_5042220208" description="Secreted protein" evidence="2">
    <location>
        <begin position="17"/>
        <end position="104"/>
    </location>
</feature>
<keyword evidence="4" id="KW-1185">Reference proteome</keyword>
<protein>
    <recommendedName>
        <fullName evidence="5">Secreted protein</fullName>
    </recommendedName>
</protein>
<dbReference type="Proteomes" id="UP001221898">
    <property type="component" value="Unassembled WGS sequence"/>
</dbReference>
<evidence type="ECO:0000256" key="2">
    <source>
        <dbReference type="SAM" id="SignalP"/>
    </source>
</evidence>
<reference evidence="3" key="1">
    <citation type="journal article" date="2023" name="Science">
        <title>Genome structures resolve the early diversification of teleost fishes.</title>
        <authorList>
            <person name="Parey E."/>
            <person name="Louis A."/>
            <person name="Montfort J."/>
            <person name="Bouchez O."/>
            <person name="Roques C."/>
            <person name="Iampietro C."/>
            <person name="Lluch J."/>
            <person name="Castinel A."/>
            <person name="Donnadieu C."/>
            <person name="Desvignes T."/>
            <person name="Floi Bucao C."/>
            <person name="Jouanno E."/>
            <person name="Wen M."/>
            <person name="Mejri S."/>
            <person name="Dirks R."/>
            <person name="Jansen H."/>
            <person name="Henkel C."/>
            <person name="Chen W.J."/>
            <person name="Zahm M."/>
            <person name="Cabau C."/>
            <person name="Klopp C."/>
            <person name="Thompson A.W."/>
            <person name="Robinson-Rechavi M."/>
            <person name="Braasch I."/>
            <person name="Lecointre G."/>
            <person name="Bobe J."/>
            <person name="Postlethwait J.H."/>
            <person name="Berthelot C."/>
            <person name="Roest Crollius H."/>
            <person name="Guiguen Y."/>
        </authorList>
    </citation>
    <scope>NUCLEOTIDE SEQUENCE</scope>
    <source>
        <strain evidence="3">NC1722</strain>
    </source>
</reference>
<dbReference type="AlphaFoldDB" id="A0AAD7SZ31"/>
<feature type="region of interest" description="Disordered" evidence="1">
    <location>
        <begin position="45"/>
        <end position="104"/>
    </location>
</feature>
<organism evidence="3 4">
    <name type="scientific">Aldrovandia affinis</name>
    <dbReference type="NCBI Taxonomy" id="143900"/>
    <lineage>
        <taxon>Eukaryota</taxon>
        <taxon>Metazoa</taxon>
        <taxon>Chordata</taxon>
        <taxon>Craniata</taxon>
        <taxon>Vertebrata</taxon>
        <taxon>Euteleostomi</taxon>
        <taxon>Actinopterygii</taxon>
        <taxon>Neopterygii</taxon>
        <taxon>Teleostei</taxon>
        <taxon>Notacanthiformes</taxon>
        <taxon>Halosauridae</taxon>
        <taxon>Aldrovandia</taxon>
    </lineage>
</organism>
<evidence type="ECO:0000256" key="1">
    <source>
        <dbReference type="SAM" id="MobiDB-lite"/>
    </source>
</evidence>
<proteinExistence type="predicted"/>
<evidence type="ECO:0008006" key="5">
    <source>
        <dbReference type="Google" id="ProtNLM"/>
    </source>
</evidence>
<accession>A0AAD7SZ31</accession>
<feature type="signal peptide" evidence="2">
    <location>
        <begin position="1"/>
        <end position="16"/>
    </location>
</feature>
<dbReference type="EMBL" id="JAINUG010000023">
    <property type="protein sequence ID" value="KAJ8411338.1"/>
    <property type="molecule type" value="Genomic_DNA"/>
</dbReference>
<gene>
    <name evidence="3" type="ORF">AAFF_G00173440</name>
</gene>
<name>A0AAD7SZ31_9TELE</name>
<evidence type="ECO:0000313" key="3">
    <source>
        <dbReference type="EMBL" id="KAJ8411338.1"/>
    </source>
</evidence>